<evidence type="ECO:0000313" key="1">
    <source>
        <dbReference type="EMBL" id="KAI3727697.1"/>
    </source>
</evidence>
<protein>
    <submittedName>
        <fullName evidence="1">Uncharacterized protein</fullName>
    </submittedName>
</protein>
<dbReference type="Proteomes" id="UP001055879">
    <property type="component" value="Linkage Group LG05"/>
</dbReference>
<accession>A0ACB9C075</accession>
<name>A0ACB9C075_ARCLA</name>
<keyword evidence="2" id="KW-1185">Reference proteome</keyword>
<reference evidence="1 2" key="2">
    <citation type="journal article" date="2022" name="Mol. Ecol. Resour.">
        <title>The genomes of chicory, endive, great burdock and yacon provide insights into Asteraceae paleo-polyploidization history and plant inulin production.</title>
        <authorList>
            <person name="Fan W."/>
            <person name="Wang S."/>
            <person name="Wang H."/>
            <person name="Wang A."/>
            <person name="Jiang F."/>
            <person name="Liu H."/>
            <person name="Zhao H."/>
            <person name="Xu D."/>
            <person name="Zhang Y."/>
        </authorList>
    </citation>
    <scope>NUCLEOTIDE SEQUENCE [LARGE SCALE GENOMIC DNA]</scope>
    <source>
        <strain evidence="2">cv. Niubang</strain>
    </source>
</reference>
<gene>
    <name evidence="1" type="ORF">L6452_16315</name>
</gene>
<reference evidence="2" key="1">
    <citation type="journal article" date="2022" name="Mol. Ecol. Resour.">
        <title>The genomes of chicory, endive, great burdock and yacon provide insights into Asteraceae palaeo-polyploidization history and plant inulin production.</title>
        <authorList>
            <person name="Fan W."/>
            <person name="Wang S."/>
            <person name="Wang H."/>
            <person name="Wang A."/>
            <person name="Jiang F."/>
            <person name="Liu H."/>
            <person name="Zhao H."/>
            <person name="Xu D."/>
            <person name="Zhang Y."/>
        </authorList>
    </citation>
    <scope>NUCLEOTIDE SEQUENCE [LARGE SCALE GENOMIC DNA]</scope>
    <source>
        <strain evidence="2">cv. Niubang</strain>
    </source>
</reference>
<proteinExistence type="predicted"/>
<comment type="caution">
    <text evidence="1">The sequence shown here is derived from an EMBL/GenBank/DDBJ whole genome shotgun (WGS) entry which is preliminary data.</text>
</comment>
<evidence type="ECO:0000313" key="2">
    <source>
        <dbReference type="Proteomes" id="UP001055879"/>
    </source>
</evidence>
<dbReference type="EMBL" id="CM042051">
    <property type="protein sequence ID" value="KAI3727697.1"/>
    <property type="molecule type" value="Genomic_DNA"/>
</dbReference>
<sequence>MLQKSSPTQDSASILLQRKMIENASYAHVAANKINNDQKVMADYVLGLSSDEEIDDEERVFCCASCPRKFSSQQAMAGHRNTHRSEWDYRSTVSNNTSSTIPMPSLGAPQYPLAKPSNVLKGSPICVSRYPLADRGNTFKVPSSTCVPRYSMVKANPTIAHKGPTPGYCGALKGPIAGYPLAKANPTIALKGPTTGYPLIRANPTIAHKGPIPGYCGALKGPIAGYPLAKANPIITLKGLTTGYPLAKTNPTIALKGEHPMDKANPTNALEWPSPRYSMVKAIPTKTLKKASPRHLLSNPTNSPIGPSLGVAHYTFIPMTKTLNMPLVCEQNHPLEKCAKPHGKSTLGVRCESMIHKPCQGKLGQQLIGGKIRHFGINNNNVGLKSLSISTVKSLLTSTGSTSTPESRGSNEAHDLLSSSFQPINDNGKKGQGFFVPTSTHERQNHEVHNSSQGLVMQWDNNEENDSLLDVDLDLKL</sequence>
<organism evidence="1 2">
    <name type="scientific">Arctium lappa</name>
    <name type="common">Greater burdock</name>
    <name type="synonym">Lappa major</name>
    <dbReference type="NCBI Taxonomy" id="4217"/>
    <lineage>
        <taxon>Eukaryota</taxon>
        <taxon>Viridiplantae</taxon>
        <taxon>Streptophyta</taxon>
        <taxon>Embryophyta</taxon>
        <taxon>Tracheophyta</taxon>
        <taxon>Spermatophyta</taxon>
        <taxon>Magnoliopsida</taxon>
        <taxon>eudicotyledons</taxon>
        <taxon>Gunneridae</taxon>
        <taxon>Pentapetalae</taxon>
        <taxon>asterids</taxon>
        <taxon>campanulids</taxon>
        <taxon>Asterales</taxon>
        <taxon>Asteraceae</taxon>
        <taxon>Carduoideae</taxon>
        <taxon>Cardueae</taxon>
        <taxon>Arctiinae</taxon>
        <taxon>Arctium</taxon>
    </lineage>
</organism>